<dbReference type="EMBL" id="RSCD01000005">
    <property type="protein sequence ID" value="RSH92835.1"/>
    <property type="molecule type" value="Genomic_DNA"/>
</dbReference>
<accession>A0A427YP42</accession>
<dbReference type="OrthoDB" id="10365830at2759"/>
<protein>
    <submittedName>
        <fullName evidence="2">Uncharacterized protein</fullName>
    </submittedName>
</protein>
<comment type="caution">
    <text evidence="2">The sequence shown here is derived from an EMBL/GenBank/DDBJ whole genome shotgun (WGS) entry which is preliminary data.</text>
</comment>
<organism evidence="2 3">
    <name type="scientific">Saitozyma podzolica</name>
    <dbReference type="NCBI Taxonomy" id="1890683"/>
    <lineage>
        <taxon>Eukaryota</taxon>
        <taxon>Fungi</taxon>
        <taxon>Dikarya</taxon>
        <taxon>Basidiomycota</taxon>
        <taxon>Agaricomycotina</taxon>
        <taxon>Tremellomycetes</taxon>
        <taxon>Tremellales</taxon>
        <taxon>Trimorphomycetaceae</taxon>
        <taxon>Saitozyma</taxon>
    </lineage>
</organism>
<sequence>MSVSSSSAATAGPSSAPSSASSEHDFTLICVPVFNDNDGTDSGTPPFSVVISAICVEGGRDIIGSIQSWIERFVDEFARAFMETNDSESIEETFLYCVVLLFNEWPMIEARAKSLYEGVRFPAKLIRAEECASDTENIHEDDEGTRAREASVAGSNLDSARYGEKGKQRTESPAGSNSESEEKPTYKGKGKQCADAIPEEDQELNGDIYKASVGGSKVDSEEEPLAYNGKGKQRAAGPRED</sequence>
<evidence type="ECO:0000313" key="3">
    <source>
        <dbReference type="Proteomes" id="UP000279259"/>
    </source>
</evidence>
<feature type="region of interest" description="Disordered" evidence="1">
    <location>
        <begin position="1"/>
        <end position="22"/>
    </location>
</feature>
<name>A0A427YP42_9TREE</name>
<evidence type="ECO:0000256" key="1">
    <source>
        <dbReference type="SAM" id="MobiDB-lite"/>
    </source>
</evidence>
<gene>
    <name evidence="2" type="ORF">EHS25_008281</name>
</gene>
<evidence type="ECO:0000313" key="2">
    <source>
        <dbReference type="EMBL" id="RSH92835.1"/>
    </source>
</evidence>
<keyword evidence="3" id="KW-1185">Reference proteome</keyword>
<feature type="region of interest" description="Disordered" evidence="1">
    <location>
        <begin position="133"/>
        <end position="241"/>
    </location>
</feature>
<dbReference type="AlphaFoldDB" id="A0A427YP42"/>
<feature type="compositionally biased region" description="Basic and acidic residues" evidence="1">
    <location>
        <begin position="161"/>
        <end position="170"/>
    </location>
</feature>
<dbReference type="Proteomes" id="UP000279259">
    <property type="component" value="Unassembled WGS sequence"/>
</dbReference>
<proteinExistence type="predicted"/>
<reference evidence="2 3" key="1">
    <citation type="submission" date="2018-11" db="EMBL/GenBank/DDBJ databases">
        <title>Genome sequence of Saitozyma podzolica DSM 27192.</title>
        <authorList>
            <person name="Aliyu H."/>
            <person name="Gorte O."/>
            <person name="Ochsenreither K."/>
        </authorList>
    </citation>
    <scope>NUCLEOTIDE SEQUENCE [LARGE SCALE GENOMIC DNA]</scope>
    <source>
        <strain evidence="2 3">DSM 27192</strain>
    </source>
</reference>
<feature type="compositionally biased region" description="Low complexity" evidence="1">
    <location>
        <begin position="1"/>
        <end position="21"/>
    </location>
</feature>